<dbReference type="SUPFAM" id="SSF53474">
    <property type="entry name" value="alpha/beta-Hydrolases"/>
    <property type="match status" value="1"/>
</dbReference>
<evidence type="ECO:0000259" key="2">
    <source>
        <dbReference type="Pfam" id="PF07859"/>
    </source>
</evidence>
<dbReference type="InterPro" id="IPR029058">
    <property type="entry name" value="AB_hydrolase_fold"/>
</dbReference>
<dbReference type="EMBL" id="NKCL01000679">
    <property type="protein sequence ID" value="RSL55926.1"/>
    <property type="molecule type" value="Genomic_DNA"/>
</dbReference>
<name>A0A428PSQ2_9HYPO</name>
<proteinExistence type="predicted"/>
<evidence type="ECO:0000313" key="3">
    <source>
        <dbReference type="EMBL" id="RSL55926.1"/>
    </source>
</evidence>
<dbReference type="Pfam" id="PF07859">
    <property type="entry name" value="Abhydrolase_3"/>
    <property type="match status" value="1"/>
</dbReference>
<reference evidence="3 4" key="1">
    <citation type="submission" date="2017-06" db="EMBL/GenBank/DDBJ databases">
        <title>Comparative genomic analysis of Ambrosia Fusariam Clade fungi.</title>
        <authorList>
            <person name="Stajich J.E."/>
            <person name="Carrillo J."/>
            <person name="Kijimoto T."/>
            <person name="Eskalen A."/>
            <person name="O'Donnell K."/>
            <person name="Kasson M."/>
        </authorList>
    </citation>
    <scope>NUCLEOTIDE SEQUENCE [LARGE SCALE GENOMIC DNA]</scope>
    <source>
        <strain evidence="3 4">NRRL62606</strain>
    </source>
</reference>
<comment type="caution">
    <text evidence="3">The sequence shown here is derived from an EMBL/GenBank/DDBJ whole genome shotgun (WGS) entry which is preliminary data.</text>
</comment>
<evidence type="ECO:0000313" key="4">
    <source>
        <dbReference type="Proteomes" id="UP000287972"/>
    </source>
</evidence>
<dbReference type="Gene3D" id="3.40.50.1820">
    <property type="entry name" value="alpha/beta hydrolase"/>
    <property type="match status" value="1"/>
</dbReference>
<evidence type="ECO:0000256" key="1">
    <source>
        <dbReference type="ARBA" id="ARBA00022801"/>
    </source>
</evidence>
<gene>
    <name evidence="3" type="ORF">CEP51_014482</name>
</gene>
<sequence length="274" mass="30225">MESDLVLNTFRFDPGRITESTRNVCNHIRENDAATQHVFGKAAEMRALEPPPAPHAEFIQIQSREPGRLIPCRIVRPEAEDAVGVFLHFHGGGMSIGTHYMNDAYLQRLANASCCVTLSVGYRLAPEYPFPEGIQDCFDVADHLVKNATKEFGGPLNFIGGESAGAYLTVQTFFHLAGTNSKLETLKGLVLSYGAWSWSWLPSAYMPDTVCLDIRKLVTFSDLFIAEGANNLPSLCDAFESEYGTLASKETCFDHNLKRPAVSPRLCGATSRTW</sequence>
<dbReference type="AlphaFoldDB" id="A0A428PSQ2"/>
<protein>
    <recommendedName>
        <fullName evidence="2">Alpha/beta hydrolase fold-3 domain-containing protein</fullName>
    </recommendedName>
</protein>
<organism evidence="3 4">
    <name type="scientific">Fusarium floridanum</name>
    <dbReference type="NCBI Taxonomy" id="1325733"/>
    <lineage>
        <taxon>Eukaryota</taxon>
        <taxon>Fungi</taxon>
        <taxon>Dikarya</taxon>
        <taxon>Ascomycota</taxon>
        <taxon>Pezizomycotina</taxon>
        <taxon>Sordariomycetes</taxon>
        <taxon>Hypocreomycetidae</taxon>
        <taxon>Hypocreales</taxon>
        <taxon>Nectriaceae</taxon>
        <taxon>Fusarium</taxon>
        <taxon>Fusarium solani species complex</taxon>
    </lineage>
</organism>
<dbReference type="PANTHER" id="PTHR48081:SF8">
    <property type="entry name" value="ALPHA_BETA HYDROLASE FOLD-3 DOMAIN-CONTAINING PROTEIN-RELATED"/>
    <property type="match status" value="1"/>
</dbReference>
<dbReference type="PANTHER" id="PTHR48081">
    <property type="entry name" value="AB HYDROLASE SUPERFAMILY PROTEIN C4A8.06C"/>
    <property type="match status" value="1"/>
</dbReference>
<keyword evidence="4" id="KW-1185">Reference proteome</keyword>
<accession>A0A428PSQ2</accession>
<feature type="domain" description="Alpha/beta hydrolase fold-3" evidence="2">
    <location>
        <begin position="87"/>
        <end position="196"/>
    </location>
</feature>
<dbReference type="InterPro" id="IPR050300">
    <property type="entry name" value="GDXG_lipolytic_enzyme"/>
</dbReference>
<keyword evidence="1" id="KW-0378">Hydrolase</keyword>
<dbReference type="InterPro" id="IPR013094">
    <property type="entry name" value="AB_hydrolase_3"/>
</dbReference>
<dbReference type="GO" id="GO:0016787">
    <property type="term" value="F:hydrolase activity"/>
    <property type="evidence" value="ECO:0007669"/>
    <property type="project" value="UniProtKB-KW"/>
</dbReference>
<dbReference type="Proteomes" id="UP000287972">
    <property type="component" value="Unassembled WGS sequence"/>
</dbReference>